<dbReference type="OrthoDB" id="10007419at2"/>
<evidence type="ECO:0000313" key="4">
    <source>
        <dbReference type="Proteomes" id="UP000033632"/>
    </source>
</evidence>
<evidence type="ECO:0000256" key="1">
    <source>
        <dbReference type="SAM" id="MobiDB-lite"/>
    </source>
</evidence>
<dbReference type="RefSeq" id="WP_046107785.1">
    <property type="nucleotide sequence ID" value="NZ_JZEX01000061.1"/>
</dbReference>
<dbReference type="PATRIC" id="fig|443610.3.peg.3861"/>
<keyword evidence="2" id="KW-0732">Signal</keyword>
<feature type="chain" id="PRO_5002486677" description="L,D-transpeptidase" evidence="2">
    <location>
        <begin position="25"/>
        <end position="92"/>
    </location>
</feature>
<sequence>MSFSRSAAIVLTLACGLVAGSAQANEVSQRSGLSERAIIIVGGKGETVSLNPQPLPPGIEKQGLNPQPLPPGFTNPWVRQGLNPQPLPPGRF</sequence>
<keyword evidence="4" id="KW-1185">Reference proteome</keyword>
<dbReference type="EMBL" id="JZEX01000061">
    <property type="protein sequence ID" value="KKB12575.1"/>
    <property type="molecule type" value="Genomic_DNA"/>
</dbReference>
<evidence type="ECO:0000256" key="2">
    <source>
        <dbReference type="SAM" id="SignalP"/>
    </source>
</evidence>
<gene>
    <name evidence="3" type="ORF">VE25_06535</name>
</gene>
<proteinExistence type="predicted"/>
<evidence type="ECO:0000313" key="3">
    <source>
        <dbReference type="EMBL" id="KKB12575.1"/>
    </source>
</evidence>
<dbReference type="AlphaFoldDB" id="A0A0F5FVK2"/>
<comment type="caution">
    <text evidence="3">The sequence shown here is derived from an EMBL/GenBank/DDBJ whole genome shotgun (WGS) entry which is preliminary data.</text>
</comment>
<evidence type="ECO:0008006" key="5">
    <source>
        <dbReference type="Google" id="ProtNLM"/>
    </source>
</evidence>
<reference evidence="3 4" key="1">
    <citation type="submission" date="2015-03" db="EMBL/GenBank/DDBJ databases">
        <authorList>
            <person name="Hassan Y.I."/>
            <person name="Lepp D."/>
            <person name="Li X.-Z."/>
            <person name="Zhou T."/>
        </authorList>
    </citation>
    <scope>NUCLEOTIDE SEQUENCE [LARGE SCALE GENOMIC DNA]</scope>
    <source>
        <strain evidence="3 4">BD-c194</strain>
    </source>
</reference>
<feature type="signal peptide" evidence="2">
    <location>
        <begin position="1"/>
        <end position="24"/>
    </location>
</feature>
<dbReference type="Proteomes" id="UP000033632">
    <property type="component" value="Unassembled WGS sequence"/>
</dbReference>
<name>A0A0F5FVK2_9HYPH</name>
<feature type="region of interest" description="Disordered" evidence="1">
    <location>
        <begin position="56"/>
        <end position="92"/>
    </location>
</feature>
<protein>
    <recommendedName>
        <fullName evidence="5">L,D-transpeptidase</fullName>
    </recommendedName>
</protein>
<accession>A0A0F5FVK2</accession>
<organism evidence="3 4">
    <name type="scientific">Devosia geojensis</name>
    <dbReference type="NCBI Taxonomy" id="443610"/>
    <lineage>
        <taxon>Bacteria</taxon>
        <taxon>Pseudomonadati</taxon>
        <taxon>Pseudomonadota</taxon>
        <taxon>Alphaproteobacteria</taxon>
        <taxon>Hyphomicrobiales</taxon>
        <taxon>Devosiaceae</taxon>
        <taxon>Devosia</taxon>
    </lineage>
</organism>